<sequence>MGSIVSGNNFSEEEITSTVQSDYIPLRIEPKGNDFKYVAKAGRKFQVACVFEKEGSAKNEKLVWLNDEGKEIDEDSSTSVFTIELSEKGTNNPKKMLVFTHLEQRDSGKYSCKAKHFDREYSQDIQLIVTDNIVWNQKNDVLGAMKNDPLIIDCGALGEPEPDIEITLDNGDALSPDEYTIAGSEVTIEKLGDKHQDQIFRCLAIQYFEEHETTSIEERKVKVDVWTIPEFENNFVDSYGIIGRKAKIYCNVTQSNPPVTDFHFYKDNTELHDDEKYLLSIHPMLQSATLHIFNVNEDDFDQYKCEATNGKAKSQQTILLKVSNPPSEVKATLHKVHKHSINWELTTSDGKNKQDSIDSTHTLPVTEYIIEYIRKDKILKDGEETSDFNEIDEHSKEWETHGAKIVKSVASNNHYDIHGLRQNTEYAFRFTAVNAAGIGESLVITAKTHHDTHHQLSSGSHILPPLIIQMLAIFGICQALNVFY</sequence>
<dbReference type="Proteomes" id="UP000095286">
    <property type="component" value="Unplaced"/>
</dbReference>
<accession>A0AC35U5Z9</accession>
<organism evidence="1 2">
    <name type="scientific">Rhabditophanes sp. KR3021</name>
    <dbReference type="NCBI Taxonomy" id="114890"/>
    <lineage>
        <taxon>Eukaryota</taxon>
        <taxon>Metazoa</taxon>
        <taxon>Ecdysozoa</taxon>
        <taxon>Nematoda</taxon>
        <taxon>Chromadorea</taxon>
        <taxon>Rhabditida</taxon>
        <taxon>Tylenchina</taxon>
        <taxon>Panagrolaimomorpha</taxon>
        <taxon>Strongyloidoidea</taxon>
        <taxon>Alloionematidae</taxon>
        <taxon>Rhabditophanes</taxon>
    </lineage>
</organism>
<proteinExistence type="predicted"/>
<evidence type="ECO:0000313" key="1">
    <source>
        <dbReference type="Proteomes" id="UP000095286"/>
    </source>
</evidence>
<protein>
    <submittedName>
        <fullName evidence="2">Ig-like domain-containing protein</fullName>
    </submittedName>
</protein>
<name>A0AC35U5Z9_9BILA</name>
<reference evidence="2" key="1">
    <citation type="submission" date="2016-11" db="UniProtKB">
        <authorList>
            <consortium name="WormBaseParasite"/>
        </authorList>
    </citation>
    <scope>IDENTIFICATION</scope>
    <source>
        <strain evidence="2">KR3021</strain>
    </source>
</reference>
<evidence type="ECO:0000313" key="2">
    <source>
        <dbReference type="WBParaSite" id="RSKR_0000787300.1"/>
    </source>
</evidence>
<dbReference type="WBParaSite" id="RSKR_0000787300.1">
    <property type="protein sequence ID" value="RSKR_0000787300.1"/>
    <property type="gene ID" value="RSKR_0000787300"/>
</dbReference>